<dbReference type="InterPro" id="IPR050791">
    <property type="entry name" value="Aldo-Keto_reductase"/>
</dbReference>
<accession>A0A0G2H5A7</accession>
<dbReference type="SUPFAM" id="SSF51430">
    <property type="entry name" value="NAD(P)-linked oxidoreductase"/>
    <property type="match status" value="1"/>
</dbReference>
<evidence type="ECO:0000313" key="4">
    <source>
        <dbReference type="Proteomes" id="UP000053317"/>
    </source>
</evidence>
<evidence type="ECO:0000313" key="3">
    <source>
        <dbReference type="EMBL" id="KKY23905.1"/>
    </source>
</evidence>
<dbReference type="OrthoDB" id="37537at2759"/>
<dbReference type="GO" id="GO:0016491">
    <property type="term" value="F:oxidoreductase activity"/>
    <property type="evidence" value="ECO:0007669"/>
    <property type="project" value="UniProtKB-KW"/>
</dbReference>
<dbReference type="Gene3D" id="3.20.20.100">
    <property type="entry name" value="NADP-dependent oxidoreductase domain"/>
    <property type="match status" value="1"/>
</dbReference>
<organism evidence="3 4">
    <name type="scientific">Phaeomoniella chlamydospora</name>
    <name type="common">Phaeoacremonium chlamydosporum</name>
    <dbReference type="NCBI Taxonomy" id="158046"/>
    <lineage>
        <taxon>Eukaryota</taxon>
        <taxon>Fungi</taxon>
        <taxon>Dikarya</taxon>
        <taxon>Ascomycota</taxon>
        <taxon>Pezizomycotina</taxon>
        <taxon>Eurotiomycetes</taxon>
        <taxon>Chaetothyriomycetidae</taxon>
        <taxon>Phaeomoniellales</taxon>
        <taxon>Phaeomoniellaceae</taxon>
        <taxon>Phaeomoniella</taxon>
    </lineage>
</organism>
<reference evidence="3 4" key="1">
    <citation type="submission" date="2015-05" db="EMBL/GenBank/DDBJ databases">
        <title>Distinctive expansion of gene families associated with plant cell wall degradation and secondary metabolism in the genomes of grapevine trunk pathogens.</title>
        <authorList>
            <person name="Lawrence D.P."/>
            <person name="Travadon R."/>
            <person name="Rolshausen P.E."/>
            <person name="Baumgartner K."/>
        </authorList>
    </citation>
    <scope>NUCLEOTIDE SEQUENCE [LARGE SCALE GENOMIC DNA]</scope>
    <source>
        <strain evidence="3">UCRPC4</strain>
    </source>
</reference>
<sequence>MAAVKLPTVPLGKIGSQVTRLGFGMMGLSAFYGAVKSDEERLQLLDEVYAAGELFWDSADVYGDSEDLIGKWFKRSGKRSEIFLATKFGGMSINNDPEYIKECCNNSLQRLGTDYIDLYYCHRVNKDQPIEITIQTMAELKKQGKVKHLGISECSANTLRRACAVEHIDAIQMEYSPWALEIEQLDILQTARELGVAVIAYAPLGRGFLTGRYKSPKDFPEGDFRTLAPRFSAENFHKNLDLADRFLTISKKHGGCTPGQLTLAWLMAQGDDIIPIPGTTNLANFKENIGSLNVKITEEEEAEIRKAVNNMTPEGERYPESFAGVLIQETVPLK</sequence>
<dbReference type="EMBL" id="LCWF01000064">
    <property type="protein sequence ID" value="KKY23905.1"/>
    <property type="molecule type" value="Genomic_DNA"/>
</dbReference>
<evidence type="ECO:0000259" key="2">
    <source>
        <dbReference type="Pfam" id="PF00248"/>
    </source>
</evidence>
<dbReference type="PANTHER" id="PTHR43625:SF40">
    <property type="entry name" value="ALDO-KETO REDUCTASE YAKC [NADP(+)]"/>
    <property type="match status" value="1"/>
</dbReference>
<keyword evidence="1" id="KW-0560">Oxidoreductase</keyword>
<feature type="domain" description="NADP-dependent oxidoreductase" evidence="2">
    <location>
        <begin position="20"/>
        <end position="307"/>
    </location>
</feature>
<dbReference type="InterPro" id="IPR036812">
    <property type="entry name" value="NAD(P)_OxRdtase_dom_sf"/>
</dbReference>
<proteinExistence type="predicted"/>
<comment type="caution">
    <text evidence="3">The sequence shown here is derived from an EMBL/GenBank/DDBJ whole genome shotgun (WGS) entry which is preliminary data.</text>
</comment>
<dbReference type="AlphaFoldDB" id="A0A0G2H5A7"/>
<protein>
    <submittedName>
        <fullName evidence="3">Putative aldo-keto reductase</fullName>
    </submittedName>
</protein>
<dbReference type="InterPro" id="IPR023210">
    <property type="entry name" value="NADP_OxRdtase_dom"/>
</dbReference>
<name>A0A0G2H5A7_PHACM</name>
<dbReference type="Proteomes" id="UP000053317">
    <property type="component" value="Unassembled WGS sequence"/>
</dbReference>
<reference evidence="3 4" key="2">
    <citation type="submission" date="2015-05" db="EMBL/GenBank/DDBJ databases">
        <authorList>
            <person name="Morales-Cruz A."/>
            <person name="Amrine K.C."/>
            <person name="Cantu D."/>
        </authorList>
    </citation>
    <scope>NUCLEOTIDE SEQUENCE [LARGE SCALE GENOMIC DNA]</scope>
    <source>
        <strain evidence="3">UCRPC4</strain>
    </source>
</reference>
<dbReference type="PANTHER" id="PTHR43625">
    <property type="entry name" value="AFLATOXIN B1 ALDEHYDE REDUCTASE"/>
    <property type="match status" value="1"/>
</dbReference>
<evidence type="ECO:0000256" key="1">
    <source>
        <dbReference type="ARBA" id="ARBA00023002"/>
    </source>
</evidence>
<keyword evidence="4" id="KW-1185">Reference proteome</keyword>
<dbReference type="Pfam" id="PF00248">
    <property type="entry name" value="Aldo_ket_red"/>
    <property type="match status" value="1"/>
</dbReference>
<gene>
    <name evidence="3" type="ORF">UCRPC4_g02718</name>
</gene>
<dbReference type="GO" id="GO:0005737">
    <property type="term" value="C:cytoplasm"/>
    <property type="evidence" value="ECO:0007669"/>
    <property type="project" value="TreeGrafter"/>
</dbReference>